<reference evidence="1 3" key="1">
    <citation type="submission" date="2016-11" db="EMBL/GenBank/DDBJ databases">
        <authorList>
            <person name="Jaros S."/>
            <person name="Januszkiewicz K."/>
            <person name="Wedrychowicz H."/>
        </authorList>
    </citation>
    <scope>NUCLEOTIDE SEQUENCE [LARGE SCALE GENOMIC DNA]</scope>
    <source>
        <strain evidence="1 3">DSM 784</strain>
    </source>
</reference>
<reference evidence="2 4" key="2">
    <citation type="submission" date="2023-11" db="EMBL/GenBank/DDBJ databases">
        <title>MicrobeMod: A computational toolkit for identifying prokaryotic methylation and restriction-modification with nanopore sequencing.</title>
        <authorList>
            <person name="Crits-Christoph A."/>
            <person name="Kang S.C."/>
            <person name="Lee H."/>
            <person name="Ostrov N."/>
        </authorList>
    </citation>
    <scope>NUCLEOTIDE SEQUENCE [LARGE SCALE GENOMIC DNA]</scope>
    <source>
        <strain evidence="2 4">ATCC 23090</strain>
    </source>
</reference>
<dbReference type="Proteomes" id="UP001326715">
    <property type="component" value="Chromosome"/>
</dbReference>
<dbReference type="Gene3D" id="2.30.110.10">
    <property type="entry name" value="Electron Transport, Fmn-binding Protein, Chain A"/>
    <property type="match status" value="1"/>
</dbReference>
<dbReference type="RefSeq" id="WP_072363707.1">
    <property type="nucleotide sequence ID" value="NZ_CBHWAX010000286.1"/>
</dbReference>
<proteinExistence type="predicted"/>
<dbReference type="Proteomes" id="UP000183788">
    <property type="component" value="Unassembled WGS sequence"/>
</dbReference>
<dbReference type="InterPro" id="IPR012349">
    <property type="entry name" value="Split_barrel_FMN-bd"/>
</dbReference>
<sequence>MNQESIIWNYIRSNHVLSLTGYHNGDIWAANMFYAVDYERKRLLFMTSEINTRHGAMMLANSHVVGTVSDQTRDVAQLKGLQYAGKVTIVNTKDAMDIYMQQFPMAKQHQETLWMITFTELKLTDNSAGFGTKYTWNIE</sequence>
<accession>A0A1K1S4E6</accession>
<dbReference type="InterPro" id="IPR011194">
    <property type="entry name" value="UPF0306"/>
</dbReference>
<gene>
    <name evidence="1" type="ORF">SAMN05661012_04747</name>
    <name evidence="2" type="ORF">SR876_04060</name>
</gene>
<evidence type="ECO:0000313" key="1">
    <source>
        <dbReference type="EMBL" id="SFW79225.1"/>
    </source>
</evidence>
<dbReference type="OrthoDB" id="663512at2"/>
<dbReference type="PIRSF" id="PIRSF009554">
    <property type="entry name" value="UCP009554"/>
    <property type="match status" value="1"/>
</dbReference>
<evidence type="ECO:0000313" key="2">
    <source>
        <dbReference type="EMBL" id="WQG90658.1"/>
    </source>
</evidence>
<keyword evidence="4" id="KW-1185">Reference proteome</keyword>
<dbReference type="EMBL" id="FPIZ01000017">
    <property type="protein sequence ID" value="SFW79225.1"/>
    <property type="molecule type" value="Genomic_DNA"/>
</dbReference>
<dbReference type="AlphaFoldDB" id="A0A1K1S4E6"/>
<dbReference type="EMBL" id="CP140154">
    <property type="protein sequence ID" value="WQG90658.1"/>
    <property type="molecule type" value="Genomic_DNA"/>
</dbReference>
<dbReference type="SUPFAM" id="SSF50475">
    <property type="entry name" value="FMN-binding split barrel"/>
    <property type="match status" value="1"/>
</dbReference>
<evidence type="ECO:0008006" key="5">
    <source>
        <dbReference type="Google" id="ProtNLM"/>
    </source>
</evidence>
<name>A0A1K1S4E6_9BACT</name>
<protein>
    <recommendedName>
        <fullName evidence="5">Pyridoxamine 5'-phosphate oxidase putative domain-containing protein</fullName>
    </recommendedName>
</protein>
<dbReference type="STRING" id="1004.SAMN05661012_04747"/>
<evidence type="ECO:0000313" key="4">
    <source>
        <dbReference type="Proteomes" id="UP001326715"/>
    </source>
</evidence>
<organism evidence="1 3">
    <name type="scientific">Chitinophaga sancti</name>
    <dbReference type="NCBI Taxonomy" id="1004"/>
    <lineage>
        <taxon>Bacteria</taxon>
        <taxon>Pseudomonadati</taxon>
        <taxon>Bacteroidota</taxon>
        <taxon>Chitinophagia</taxon>
        <taxon>Chitinophagales</taxon>
        <taxon>Chitinophagaceae</taxon>
        <taxon>Chitinophaga</taxon>
    </lineage>
</organism>
<evidence type="ECO:0000313" key="3">
    <source>
        <dbReference type="Proteomes" id="UP000183788"/>
    </source>
</evidence>